<evidence type="ECO:0000256" key="6">
    <source>
        <dbReference type="HAMAP-Rule" id="MF_00099"/>
    </source>
</evidence>
<feature type="modified residue" description="4-aspartylphosphate" evidence="6 8">
    <location>
        <position position="57"/>
    </location>
</feature>
<dbReference type="PIRSF" id="PIRSF000876">
    <property type="entry name" value="RR_chemtxs_CheB"/>
    <property type="match status" value="1"/>
</dbReference>
<dbReference type="Gene3D" id="3.40.50.2300">
    <property type="match status" value="1"/>
</dbReference>
<dbReference type="SUPFAM" id="SSF52738">
    <property type="entry name" value="Methylesterase CheB, C-terminal domain"/>
    <property type="match status" value="1"/>
</dbReference>
<dbReference type="GO" id="GO:0006935">
    <property type="term" value="P:chemotaxis"/>
    <property type="evidence" value="ECO:0007669"/>
    <property type="project" value="UniProtKB-UniRule"/>
</dbReference>
<dbReference type="RefSeq" id="WP_057979512.1">
    <property type="nucleotide sequence ID" value="NZ_LKHP01000018.1"/>
</dbReference>
<reference evidence="11 12" key="1">
    <citation type="submission" date="2015-09" db="EMBL/GenBank/DDBJ databases">
        <title>Draft genome sequence of a Caloramator mitchellensis, a moderate thermophile from the Great Artesian Basin of Australia.</title>
        <authorList>
            <person name="Patel B.K."/>
        </authorList>
    </citation>
    <scope>NUCLEOTIDE SEQUENCE [LARGE SCALE GENOMIC DNA]</scope>
    <source>
        <strain evidence="11 12">VF08</strain>
    </source>
</reference>
<dbReference type="EC" id="3.1.1.61" evidence="6"/>
<comment type="catalytic activity">
    <reaction evidence="6">
        <text>L-glutaminyl-[protein] + H2O = L-glutamyl-[protein] + NH4(+)</text>
        <dbReference type="Rhea" id="RHEA:16441"/>
        <dbReference type="Rhea" id="RHEA-COMP:10207"/>
        <dbReference type="Rhea" id="RHEA-COMP:10208"/>
        <dbReference type="ChEBI" id="CHEBI:15377"/>
        <dbReference type="ChEBI" id="CHEBI:28938"/>
        <dbReference type="ChEBI" id="CHEBI:29973"/>
        <dbReference type="ChEBI" id="CHEBI:30011"/>
        <dbReference type="EC" id="3.5.1.44"/>
    </reaction>
</comment>
<protein>
    <recommendedName>
        <fullName evidence="6">Protein-glutamate methylesterase/protein-glutamine glutaminase</fullName>
        <ecNumber evidence="6">3.1.1.61</ecNumber>
        <ecNumber evidence="6">3.5.1.44</ecNumber>
    </recommendedName>
</protein>
<dbReference type="PANTHER" id="PTHR42872">
    <property type="entry name" value="PROTEIN-GLUTAMATE METHYLESTERASE/PROTEIN-GLUTAMINE GLUTAMINASE"/>
    <property type="match status" value="1"/>
</dbReference>
<evidence type="ECO:0000313" key="11">
    <source>
        <dbReference type="EMBL" id="KRQ85999.1"/>
    </source>
</evidence>
<comment type="caution">
    <text evidence="11">The sequence shown here is derived from an EMBL/GenBank/DDBJ whole genome shotgun (WGS) entry which is preliminary data.</text>
</comment>
<dbReference type="PATRIC" id="fig|908809.3.peg.2215"/>
<dbReference type="InterPro" id="IPR035909">
    <property type="entry name" value="CheB_C"/>
</dbReference>
<dbReference type="Proteomes" id="UP000052015">
    <property type="component" value="Unassembled WGS sequence"/>
</dbReference>
<evidence type="ECO:0000259" key="10">
    <source>
        <dbReference type="PROSITE" id="PS50122"/>
    </source>
</evidence>
<feature type="active site" evidence="6 7">
    <location>
        <position position="193"/>
    </location>
</feature>
<comment type="subcellular location">
    <subcellularLocation>
        <location evidence="6">Cytoplasm</location>
    </subcellularLocation>
</comment>
<sequence>MFEKIKVLVVDDSAFMRKMISDMINSELDMEVVDTAKDGEIAIDKILKLNPDVVTLDVEMPKKNGLEVLKAVKGRTSAQVIMLSSLTSEGSAITLEALQIGAFDFIQKPSGSISLDINKVKDDLVEKIRYAKSSNKKNKGKIQSATITQSKLKPSNRIDAVVIGASTGGPKVLYEILTVLPGNLEVPIFVVQHMPAGFTKAFAERIDKNSNLRTLEAADNLIIEKNKIYIAPGGYHMIIEGNKVRLDLSPTMHGVRPAVDKLFFSAAEKYRSNLLAVILTGMGRDGADGVREIKRYGGTIIAQDEYTSTVYGMPKSAYETGCVDIVLPDNKVADEITKIVRGNY</sequence>
<organism evidence="11 12">
    <name type="scientific">Caloramator mitchellensis</name>
    <dbReference type="NCBI Taxonomy" id="908809"/>
    <lineage>
        <taxon>Bacteria</taxon>
        <taxon>Bacillati</taxon>
        <taxon>Bacillota</taxon>
        <taxon>Clostridia</taxon>
        <taxon>Eubacteriales</taxon>
        <taxon>Clostridiaceae</taxon>
        <taxon>Caloramator</taxon>
    </lineage>
</organism>
<dbReference type="PANTHER" id="PTHR42872:SF6">
    <property type="entry name" value="PROTEIN-GLUTAMATE METHYLESTERASE_PROTEIN-GLUTAMINE GLUTAMINASE"/>
    <property type="match status" value="1"/>
</dbReference>
<dbReference type="GO" id="GO:0005737">
    <property type="term" value="C:cytoplasm"/>
    <property type="evidence" value="ECO:0007669"/>
    <property type="project" value="UniProtKB-SubCell"/>
</dbReference>
<dbReference type="STRING" id="908809.ABG79_02227"/>
<dbReference type="CDD" id="cd17541">
    <property type="entry name" value="REC_CheB-like"/>
    <property type="match status" value="1"/>
</dbReference>
<dbReference type="Pfam" id="PF01339">
    <property type="entry name" value="CheB_methylest"/>
    <property type="match status" value="1"/>
</dbReference>
<dbReference type="EMBL" id="LKHP01000018">
    <property type="protein sequence ID" value="KRQ85999.1"/>
    <property type="molecule type" value="Genomic_DNA"/>
</dbReference>
<accession>A0A0R3K148</accession>
<evidence type="ECO:0000256" key="3">
    <source>
        <dbReference type="ARBA" id="ARBA00022801"/>
    </source>
</evidence>
<keyword evidence="12" id="KW-1185">Reference proteome</keyword>
<comment type="PTM">
    <text evidence="6">Phosphorylated by CheA. Phosphorylation of the N-terminal regulatory domain activates the methylesterase activity.</text>
</comment>
<dbReference type="GO" id="GO:0008984">
    <property type="term" value="F:protein-glutamate methylesterase activity"/>
    <property type="evidence" value="ECO:0007669"/>
    <property type="project" value="UniProtKB-UniRule"/>
</dbReference>
<dbReference type="Gene3D" id="3.40.50.180">
    <property type="entry name" value="Methylesterase CheB, C-terminal domain"/>
    <property type="match status" value="1"/>
</dbReference>
<evidence type="ECO:0000256" key="7">
    <source>
        <dbReference type="PROSITE-ProRule" id="PRU00050"/>
    </source>
</evidence>
<dbReference type="SUPFAM" id="SSF52172">
    <property type="entry name" value="CheY-like"/>
    <property type="match status" value="1"/>
</dbReference>
<dbReference type="PROSITE" id="PS50110">
    <property type="entry name" value="RESPONSE_REGULATORY"/>
    <property type="match status" value="1"/>
</dbReference>
<evidence type="ECO:0000256" key="1">
    <source>
        <dbReference type="ARBA" id="ARBA00022490"/>
    </source>
</evidence>
<dbReference type="InterPro" id="IPR008248">
    <property type="entry name" value="CheB-like"/>
</dbReference>
<evidence type="ECO:0000313" key="12">
    <source>
        <dbReference type="Proteomes" id="UP000052015"/>
    </source>
</evidence>
<feature type="active site" evidence="6 7">
    <location>
        <position position="166"/>
    </location>
</feature>
<dbReference type="GO" id="GO:0050568">
    <property type="term" value="F:protein-glutamine glutaminase activity"/>
    <property type="evidence" value="ECO:0007669"/>
    <property type="project" value="UniProtKB-UniRule"/>
</dbReference>
<feature type="domain" description="Response regulatory" evidence="9">
    <location>
        <begin position="6"/>
        <end position="123"/>
    </location>
</feature>
<name>A0A0R3K148_CALMK</name>
<keyword evidence="1 6" id="KW-0963">Cytoplasm</keyword>
<comment type="domain">
    <text evidence="6">Contains a C-terminal catalytic domain, and an N-terminal region which modulates catalytic activity.</text>
</comment>
<dbReference type="PROSITE" id="PS50122">
    <property type="entry name" value="CHEB"/>
    <property type="match status" value="1"/>
</dbReference>
<dbReference type="GO" id="GO:0000156">
    <property type="term" value="F:phosphorelay response regulator activity"/>
    <property type="evidence" value="ECO:0007669"/>
    <property type="project" value="InterPro"/>
</dbReference>
<dbReference type="EC" id="3.5.1.44" evidence="6"/>
<comment type="similarity">
    <text evidence="6">Belongs to the CheB family.</text>
</comment>
<dbReference type="InterPro" id="IPR011006">
    <property type="entry name" value="CheY-like_superfamily"/>
</dbReference>
<comment type="function">
    <text evidence="4">May play the central regulatory role in sporulation. It may be an element of the effector pathway responsible for the activation of sporulation genes in response to nutritional stress. Spo0A may act in concert with spo0H (a sigma factor) to control the expression of some genes that are critical to the sporulation process.</text>
</comment>
<dbReference type="AlphaFoldDB" id="A0A0R3K148"/>
<dbReference type="CDD" id="cd16432">
    <property type="entry name" value="CheB_Rec"/>
    <property type="match status" value="1"/>
</dbReference>
<dbReference type="SMART" id="SM00448">
    <property type="entry name" value="REC"/>
    <property type="match status" value="1"/>
</dbReference>
<comment type="catalytic activity">
    <reaction evidence="5 6">
        <text>[protein]-L-glutamate 5-O-methyl ester + H2O = L-glutamyl-[protein] + methanol + H(+)</text>
        <dbReference type="Rhea" id="RHEA:23236"/>
        <dbReference type="Rhea" id="RHEA-COMP:10208"/>
        <dbReference type="Rhea" id="RHEA-COMP:10311"/>
        <dbReference type="ChEBI" id="CHEBI:15377"/>
        <dbReference type="ChEBI" id="CHEBI:15378"/>
        <dbReference type="ChEBI" id="CHEBI:17790"/>
        <dbReference type="ChEBI" id="CHEBI:29973"/>
        <dbReference type="ChEBI" id="CHEBI:82795"/>
        <dbReference type="EC" id="3.1.1.61"/>
    </reaction>
</comment>
<keyword evidence="6 8" id="KW-0597">Phosphoprotein</keyword>
<keyword evidence="2 6" id="KW-0145">Chemotaxis</keyword>
<keyword evidence="3 6" id="KW-0378">Hydrolase</keyword>
<feature type="domain" description="CheB-type methylesterase" evidence="10">
    <location>
        <begin position="154"/>
        <end position="343"/>
    </location>
</feature>
<feature type="active site" evidence="6 7">
    <location>
        <position position="285"/>
    </location>
</feature>
<dbReference type="OrthoDB" id="9793421at2"/>
<dbReference type="HAMAP" id="MF_00099">
    <property type="entry name" value="CheB_chemtxs"/>
    <property type="match status" value="1"/>
</dbReference>
<evidence type="ECO:0000259" key="9">
    <source>
        <dbReference type="PROSITE" id="PS50110"/>
    </source>
</evidence>
<evidence type="ECO:0000256" key="2">
    <source>
        <dbReference type="ARBA" id="ARBA00022500"/>
    </source>
</evidence>
<evidence type="ECO:0000256" key="4">
    <source>
        <dbReference type="ARBA" id="ARBA00024867"/>
    </source>
</evidence>
<dbReference type="InterPro" id="IPR001789">
    <property type="entry name" value="Sig_transdc_resp-reg_receiver"/>
</dbReference>
<dbReference type="InterPro" id="IPR000673">
    <property type="entry name" value="Sig_transdc_resp-reg_Me-estase"/>
</dbReference>
<dbReference type="NCBIfam" id="NF001965">
    <property type="entry name" value="PRK00742.1"/>
    <property type="match status" value="1"/>
</dbReference>
<dbReference type="Pfam" id="PF00072">
    <property type="entry name" value="Response_reg"/>
    <property type="match status" value="1"/>
</dbReference>
<evidence type="ECO:0000256" key="8">
    <source>
        <dbReference type="PROSITE-ProRule" id="PRU00169"/>
    </source>
</evidence>
<comment type="function">
    <text evidence="6">Involved in chemotaxis. Part of a chemotaxis signal transduction system that modulates chemotaxis in response to various stimuli. Catalyzes the demethylation of specific methylglutamate residues introduced into the chemoreceptors (methyl-accepting chemotaxis proteins or MCP) by CheR. Also mediates the irreversible deamidation of specific glutamine residues to glutamic acid.</text>
</comment>
<proteinExistence type="inferred from homology"/>
<gene>
    <name evidence="11" type="primary">cheB_1</name>
    <name evidence="6" type="synonym">cheB</name>
    <name evidence="11" type="ORF">ABG79_02227</name>
</gene>
<evidence type="ECO:0000256" key="5">
    <source>
        <dbReference type="ARBA" id="ARBA00048267"/>
    </source>
</evidence>